<evidence type="ECO:0000313" key="1">
    <source>
        <dbReference type="EMBL" id="EDM87281.1"/>
    </source>
</evidence>
<dbReference type="AlphaFoldDB" id="A5ZT57"/>
<accession>A5ZT57</accession>
<proteinExistence type="predicted"/>
<protein>
    <submittedName>
        <fullName evidence="1">Uncharacterized protein</fullName>
    </submittedName>
</protein>
<comment type="caution">
    <text evidence="1">The sequence shown here is derived from an EMBL/GenBank/DDBJ whole genome shotgun (WGS) entry which is preliminary data.</text>
</comment>
<evidence type="ECO:0000313" key="2">
    <source>
        <dbReference type="Proteomes" id="UP000006002"/>
    </source>
</evidence>
<dbReference type="HOGENOM" id="CLU_203767_0_0_9"/>
<reference evidence="1 2" key="2">
    <citation type="submission" date="2007-04" db="EMBL/GenBank/DDBJ databases">
        <title>Draft genome sequence of Ruminococcus obeum (ATCC 29174).</title>
        <authorList>
            <person name="Sudarsanam P."/>
            <person name="Ley R."/>
            <person name="Guruge J."/>
            <person name="Turnbaugh P.J."/>
            <person name="Mahowald M."/>
            <person name="Liep D."/>
            <person name="Gordon J."/>
        </authorList>
    </citation>
    <scope>NUCLEOTIDE SEQUENCE [LARGE SCALE GENOMIC DNA]</scope>
    <source>
        <strain evidence="1 2">ATCC 29174</strain>
    </source>
</reference>
<gene>
    <name evidence="1" type="ORF">RUMOBE_02186</name>
</gene>
<name>A5ZT57_9FIRM</name>
<dbReference type="EMBL" id="AAVO02000008">
    <property type="protein sequence ID" value="EDM87281.1"/>
    <property type="molecule type" value="Genomic_DNA"/>
</dbReference>
<dbReference type="Proteomes" id="UP000006002">
    <property type="component" value="Unassembled WGS sequence"/>
</dbReference>
<sequence length="57" mass="6759">MDLALICIPLYNETLRDCFTVGEKKKYQKIDDNGELVIEWKKEKSIKYVVVENICYD</sequence>
<organism evidence="1 2">
    <name type="scientific">Blautia obeum ATCC 29174</name>
    <dbReference type="NCBI Taxonomy" id="411459"/>
    <lineage>
        <taxon>Bacteria</taxon>
        <taxon>Bacillati</taxon>
        <taxon>Bacillota</taxon>
        <taxon>Clostridia</taxon>
        <taxon>Lachnospirales</taxon>
        <taxon>Lachnospiraceae</taxon>
        <taxon>Blautia</taxon>
    </lineage>
</organism>
<reference evidence="1 2" key="1">
    <citation type="submission" date="2007-03" db="EMBL/GenBank/DDBJ databases">
        <authorList>
            <person name="Fulton L."/>
            <person name="Clifton S."/>
            <person name="Fulton B."/>
            <person name="Xu J."/>
            <person name="Minx P."/>
            <person name="Pepin K.H."/>
            <person name="Johnson M."/>
            <person name="Thiruvilangam P."/>
            <person name="Bhonagiri V."/>
            <person name="Nash W.E."/>
            <person name="Mardis E.R."/>
            <person name="Wilson R.K."/>
        </authorList>
    </citation>
    <scope>NUCLEOTIDE SEQUENCE [LARGE SCALE GENOMIC DNA]</scope>
    <source>
        <strain evidence="1 2">ATCC 29174</strain>
    </source>
</reference>